<dbReference type="EMBL" id="LWCA01000304">
    <property type="protein sequence ID" value="OAF69304.1"/>
    <property type="molecule type" value="Genomic_DNA"/>
</dbReference>
<dbReference type="AlphaFoldDB" id="A0A177B7A7"/>
<keyword evidence="3" id="KW-1185">Reference proteome</keyword>
<keyword evidence="1" id="KW-0175">Coiled coil</keyword>
<reference evidence="2 3" key="1">
    <citation type="submission" date="2016-04" db="EMBL/GenBank/DDBJ databases">
        <title>The genome of Intoshia linei affirms orthonectids as highly simplified spiralians.</title>
        <authorList>
            <person name="Mikhailov K.V."/>
            <person name="Slusarev G.S."/>
            <person name="Nikitin M.A."/>
            <person name="Logacheva M.D."/>
            <person name="Penin A."/>
            <person name="Aleoshin V."/>
            <person name="Panchin Y.V."/>
        </authorList>
    </citation>
    <scope>NUCLEOTIDE SEQUENCE [LARGE SCALE GENOMIC DNA]</scope>
    <source>
        <strain evidence="2">Intl2013</strain>
        <tissue evidence="2">Whole animal</tissue>
    </source>
</reference>
<protein>
    <submittedName>
        <fullName evidence="2">Uncharacterized protein</fullName>
    </submittedName>
</protein>
<name>A0A177B7A7_9BILA</name>
<organism evidence="2 3">
    <name type="scientific">Intoshia linei</name>
    <dbReference type="NCBI Taxonomy" id="1819745"/>
    <lineage>
        <taxon>Eukaryota</taxon>
        <taxon>Metazoa</taxon>
        <taxon>Spiralia</taxon>
        <taxon>Lophotrochozoa</taxon>
        <taxon>Mesozoa</taxon>
        <taxon>Orthonectida</taxon>
        <taxon>Rhopaluridae</taxon>
        <taxon>Intoshia</taxon>
    </lineage>
</organism>
<dbReference type="Proteomes" id="UP000078046">
    <property type="component" value="Unassembled WGS sequence"/>
</dbReference>
<comment type="caution">
    <text evidence="2">The sequence shown here is derived from an EMBL/GenBank/DDBJ whole genome shotgun (WGS) entry which is preliminary data.</text>
</comment>
<proteinExistence type="predicted"/>
<evidence type="ECO:0000313" key="3">
    <source>
        <dbReference type="Proteomes" id="UP000078046"/>
    </source>
</evidence>
<evidence type="ECO:0000256" key="1">
    <source>
        <dbReference type="SAM" id="Coils"/>
    </source>
</evidence>
<feature type="coiled-coil region" evidence="1">
    <location>
        <begin position="298"/>
        <end position="350"/>
    </location>
</feature>
<sequence>MAHKGQNNLLHQVLPVFETIKINQEIKEYIKKIQTEYLMEINVKNELIENCYNSILLERKKVTETKHLLWNVTNEFNKFIKNYAIERNGKSIKTSNMIRLETQVDAIKIEKEQNKSFDIKQYDNQINNYKTLINGILKKFQINNFNELTALFERKEKDNYNLNKKLTKSNEKNENLLLIIRDKKNKELCKLYEQDICIKKMQEKLTHISEKEMKVKLKMKKQKMKYTKLVYNLENDLKTNAIQFDAEKHKLKLVIKNMKSKMYSLTKKNNCETINEAKLFKINCLKMLKFENAKHDTHLKSENERREFKEEINDLKNSHECAINQYKCTIQLLNDEKIQLKQTINDYDNNDYKKNQFCKEKFHNEIDELKRKYVQHIKIVDKYKSDTNTLKTFINYLKFSNKYVLVNIQQILIDFINLINGPDKDNSIETNKYYHKLTSIVSNTTHNGVGFCNVFFTVMGVLISSLQIYSSESVLKLLKEKNSNNNSKSKYKLLLQMIRSMKFQQLDIGGDLINIPKFGHPNWKIFIENCEKVDYSSINSENISNIDDMSEINAKILDFTENTDIFEIKDNELYNFIHENHVVTKHFRNADINVNNEMYHKNDESQNHIEDMDEIVVDG</sequence>
<gene>
    <name evidence="2" type="ORF">A3Q56_02882</name>
</gene>
<evidence type="ECO:0000313" key="2">
    <source>
        <dbReference type="EMBL" id="OAF69304.1"/>
    </source>
</evidence>
<accession>A0A177B7A7</accession>